<dbReference type="OrthoDB" id="9805924at2"/>
<dbReference type="Gene3D" id="3.40.630.30">
    <property type="match status" value="1"/>
</dbReference>
<reference evidence="3" key="1">
    <citation type="submission" date="2016-10" db="EMBL/GenBank/DDBJ databases">
        <authorList>
            <person name="Varghese N."/>
            <person name="Submissions S."/>
        </authorList>
    </citation>
    <scope>NUCLEOTIDE SEQUENCE [LARGE SCALE GENOMIC DNA]</scope>
    <source>
        <strain evidence="3">DSM 16199</strain>
    </source>
</reference>
<dbReference type="RefSeq" id="WP_090187594.1">
    <property type="nucleotide sequence ID" value="NZ_CAXIDI010000020.1"/>
</dbReference>
<gene>
    <name evidence="2" type="ORF">SAMN04488004_106158</name>
</gene>
<name>A0A1I4ECM2_9RHOB</name>
<proteinExistence type="predicted"/>
<dbReference type="Pfam" id="PF00583">
    <property type="entry name" value="Acetyltransf_1"/>
    <property type="match status" value="1"/>
</dbReference>
<dbReference type="AlphaFoldDB" id="A0A1I4ECM2"/>
<dbReference type="Proteomes" id="UP000199550">
    <property type="component" value="Unassembled WGS sequence"/>
</dbReference>
<keyword evidence="3" id="KW-1185">Reference proteome</keyword>
<dbReference type="CDD" id="cd04301">
    <property type="entry name" value="NAT_SF"/>
    <property type="match status" value="1"/>
</dbReference>
<evidence type="ECO:0000313" key="2">
    <source>
        <dbReference type="EMBL" id="SFL03013.1"/>
    </source>
</evidence>
<dbReference type="GO" id="GO:0016747">
    <property type="term" value="F:acyltransferase activity, transferring groups other than amino-acyl groups"/>
    <property type="evidence" value="ECO:0007669"/>
    <property type="project" value="InterPro"/>
</dbReference>
<dbReference type="SUPFAM" id="SSF55729">
    <property type="entry name" value="Acyl-CoA N-acyltransferases (Nat)"/>
    <property type="match status" value="1"/>
</dbReference>
<dbReference type="InterPro" id="IPR016181">
    <property type="entry name" value="Acyl_CoA_acyltransferase"/>
</dbReference>
<protein>
    <submittedName>
        <fullName evidence="2">Acetyltransferase (GNAT) family protein</fullName>
    </submittedName>
</protein>
<evidence type="ECO:0000313" key="3">
    <source>
        <dbReference type="Proteomes" id="UP000199550"/>
    </source>
</evidence>
<organism evidence="2 3">
    <name type="scientific">Loktanella salsilacus</name>
    <dbReference type="NCBI Taxonomy" id="195913"/>
    <lineage>
        <taxon>Bacteria</taxon>
        <taxon>Pseudomonadati</taxon>
        <taxon>Pseudomonadota</taxon>
        <taxon>Alphaproteobacteria</taxon>
        <taxon>Rhodobacterales</taxon>
        <taxon>Roseobacteraceae</taxon>
        <taxon>Loktanella</taxon>
    </lineage>
</organism>
<accession>A0A1I4ECM2</accession>
<dbReference type="GeneID" id="97891334"/>
<feature type="domain" description="N-acetyltransferase" evidence="1">
    <location>
        <begin position="3"/>
        <end position="150"/>
    </location>
</feature>
<dbReference type="STRING" id="195913.SAMN04488004_106158"/>
<sequence>MSTAIALAGPTEAERVMDLMARYHADAALPYDDAHRAQVTGPLLDGSPLGAVWLIGPKSSPLGYVMVTFGWSMAHGGMVGWLEECYIRPSVRGRGIGTEVLHAVAVNLGRAGMQAMHAILPPADPDAAARFCTRAGFRPVRDVRMMTDPL</sequence>
<evidence type="ECO:0000259" key="1">
    <source>
        <dbReference type="PROSITE" id="PS51186"/>
    </source>
</evidence>
<dbReference type="PROSITE" id="PS51186">
    <property type="entry name" value="GNAT"/>
    <property type="match status" value="1"/>
</dbReference>
<dbReference type="EMBL" id="FOTF01000006">
    <property type="protein sequence ID" value="SFL03013.1"/>
    <property type="molecule type" value="Genomic_DNA"/>
</dbReference>
<dbReference type="InterPro" id="IPR000182">
    <property type="entry name" value="GNAT_dom"/>
</dbReference>
<keyword evidence="2" id="KW-0808">Transferase</keyword>